<gene>
    <name evidence="10" type="ORF">CLUMA_CG012031</name>
</gene>
<dbReference type="GO" id="GO:0043186">
    <property type="term" value="C:P granule"/>
    <property type="evidence" value="ECO:0007669"/>
    <property type="project" value="TreeGrafter"/>
</dbReference>
<dbReference type="PANTHER" id="PTHR21358:SF4">
    <property type="entry name" value="PROTEIN MAELSTROM HOMOLOG"/>
    <property type="match status" value="1"/>
</dbReference>
<dbReference type="InterPro" id="IPR024970">
    <property type="entry name" value="Maelstrom"/>
</dbReference>
<keyword evidence="7" id="KW-0943">RNA-mediated gene silencing</keyword>
<dbReference type="GO" id="GO:0045892">
    <property type="term" value="P:negative regulation of DNA-templated transcription"/>
    <property type="evidence" value="ECO:0007669"/>
    <property type="project" value="TreeGrafter"/>
</dbReference>
<evidence type="ECO:0000256" key="8">
    <source>
        <dbReference type="ARBA" id="ARBA00023242"/>
    </source>
</evidence>
<sequence>MPKNKNKKNKPSGFWCFAMDYKNKMSKRGKIINVSELSQLAGPEGNKLSESQQKLYNMKAKTETFAPTPKKQERVLYNSLGQNIKEVEDAKISEKRTYEVMTKDIQEMLQNAEDLGELEDLVFYFVSTSSFFNGKDGIYPAELAVAKFSLMKGVFDTLHIRVNPGDLPLGSKFDAQEKAKEHKYPLPPNTKGEKDYVTILEQIMDFFMPLEKLPILFADGNTTTNKTPLMETCKVFEKIFHESQEADTFKYLKIYPNEELLFALQNLITKINNKSNGTSDVAFGSRAYAAQMLKSDEFCYSTKGCDFHNEHDVAINCCLSKVRQNSYKFAKWCCDKTRIPLQIGNHMPEEYEC</sequence>
<dbReference type="GO" id="GO:0043565">
    <property type="term" value="F:sequence-specific DNA binding"/>
    <property type="evidence" value="ECO:0007669"/>
    <property type="project" value="TreeGrafter"/>
</dbReference>
<comment type="subcellular location">
    <subcellularLocation>
        <location evidence="2">Cytoplasm</location>
    </subcellularLocation>
    <subcellularLocation>
        <location evidence="1">Nucleus</location>
    </subcellularLocation>
</comment>
<dbReference type="AlphaFoldDB" id="A0A1J1IK08"/>
<name>A0A1J1IK08_9DIPT</name>
<evidence type="ECO:0000259" key="9">
    <source>
        <dbReference type="Pfam" id="PF13017"/>
    </source>
</evidence>
<dbReference type="PANTHER" id="PTHR21358">
    <property type="entry name" value="PROTEIN MAELSTROM HOMOLOG"/>
    <property type="match status" value="1"/>
</dbReference>
<feature type="domain" description="Maelstrom" evidence="9">
    <location>
        <begin position="136"/>
        <end position="351"/>
    </location>
</feature>
<organism evidence="10 11">
    <name type="scientific">Clunio marinus</name>
    <dbReference type="NCBI Taxonomy" id="568069"/>
    <lineage>
        <taxon>Eukaryota</taxon>
        <taxon>Metazoa</taxon>
        <taxon>Ecdysozoa</taxon>
        <taxon>Arthropoda</taxon>
        <taxon>Hexapoda</taxon>
        <taxon>Insecta</taxon>
        <taxon>Pterygota</taxon>
        <taxon>Neoptera</taxon>
        <taxon>Endopterygota</taxon>
        <taxon>Diptera</taxon>
        <taxon>Nematocera</taxon>
        <taxon>Chironomoidea</taxon>
        <taxon>Chironomidae</taxon>
        <taxon>Clunio</taxon>
    </lineage>
</organism>
<keyword evidence="6" id="KW-0238">DNA-binding</keyword>
<evidence type="ECO:0000256" key="4">
    <source>
        <dbReference type="ARBA" id="ARBA00022490"/>
    </source>
</evidence>
<dbReference type="GO" id="GO:0005634">
    <property type="term" value="C:nucleus"/>
    <property type="evidence" value="ECO:0007669"/>
    <property type="project" value="UniProtKB-SubCell"/>
</dbReference>
<dbReference type="Proteomes" id="UP000183832">
    <property type="component" value="Unassembled WGS sequence"/>
</dbReference>
<proteinExistence type="inferred from homology"/>
<dbReference type="Pfam" id="PF13017">
    <property type="entry name" value="Maelstrom"/>
    <property type="match status" value="1"/>
</dbReference>
<dbReference type="OrthoDB" id="24555at2759"/>
<dbReference type="GO" id="GO:0034587">
    <property type="term" value="P:piRNA processing"/>
    <property type="evidence" value="ECO:0007669"/>
    <property type="project" value="TreeGrafter"/>
</dbReference>
<evidence type="ECO:0000256" key="1">
    <source>
        <dbReference type="ARBA" id="ARBA00004123"/>
    </source>
</evidence>
<keyword evidence="4" id="KW-0963">Cytoplasm</keyword>
<evidence type="ECO:0000256" key="6">
    <source>
        <dbReference type="ARBA" id="ARBA00023125"/>
    </source>
</evidence>
<reference evidence="10 11" key="1">
    <citation type="submission" date="2015-04" db="EMBL/GenBank/DDBJ databases">
        <authorList>
            <person name="Syromyatnikov M.Y."/>
            <person name="Popov V.N."/>
        </authorList>
    </citation>
    <scope>NUCLEOTIDE SEQUENCE [LARGE SCALE GENOMIC DNA]</scope>
</reference>
<evidence type="ECO:0000256" key="3">
    <source>
        <dbReference type="ARBA" id="ARBA00007057"/>
    </source>
</evidence>
<evidence type="ECO:0000313" key="10">
    <source>
        <dbReference type="EMBL" id="CRK98785.1"/>
    </source>
</evidence>
<evidence type="ECO:0000256" key="5">
    <source>
        <dbReference type="ARBA" id="ARBA00022782"/>
    </source>
</evidence>
<evidence type="ECO:0000256" key="2">
    <source>
        <dbReference type="ARBA" id="ARBA00004496"/>
    </source>
</evidence>
<comment type="similarity">
    <text evidence="3">Belongs to the maelstrom family.</text>
</comment>
<accession>A0A1J1IK08</accession>
<dbReference type="GO" id="GO:0007283">
    <property type="term" value="P:spermatogenesis"/>
    <property type="evidence" value="ECO:0007669"/>
    <property type="project" value="TreeGrafter"/>
</dbReference>
<keyword evidence="11" id="KW-1185">Reference proteome</keyword>
<dbReference type="EMBL" id="CVRI01000048">
    <property type="protein sequence ID" value="CRK98785.1"/>
    <property type="molecule type" value="Genomic_DNA"/>
</dbReference>
<keyword evidence="8" id="KW-0539">Nucleus</keyword>
<evidence type="ECO:0000256" key="7">
    <source>
        <dbReference type="ARBA" id="ARBA00023158"/>
    </source>
</evidence>
<dbReference type="GO" id="GO:0007140">
    <property type="term" value="P:male meiotic nuclear division"/>
    <property type="evidence" value="ECO:0007669"/>
    <property type="project" value="TreeGrafter"/>
</dbReference>
<protein>
    <submittedName>
        <fullName evidence="10">CLUMA_CG012031, isoform A</fullName>
    </submittedName>
</protein>
<evidence type="ECO:0000313" key="11">
    <source>
        <dbReference type="Proteomes" id="UP000183832"/>
    </source>
</evidence>
<keyword evidence="5" id="KW-0221">Differentiation</keyword>
<dbReference type="GO" id="GO:0060964">
    <property type="term" value="P:regulation of miRNA-mediated gene silencing"/>
    <property type="evidence" value="ECO:0007669"/>
    <property type="project" value="InterPro"/>
</dbReference>
<dbReference type="InterPro" id="IPR039259">
    <property type="entry name" value="Protein_maelstrom"/>
</dbReference>
<dbReference type="GO" id="GO:0030154">
    <property type="term" value="P:cell differentiation"/>
    <property type="evidence" value="ECO:0007669"/>
    <property type="project" value="UniProtKB-KW"/>
</dbReference>